<proteinExistence type="predicted"/>
<dbReference type="WBParaSite" id="RSKR_0000549700.1">
    <property type="protein sequence ID" value="RSKR_0000549700.1"/>
    <property type="gene ID" value="RSKR_0000549700"/>
</dbReference>
<dbReference type="Proteomes" id="UP000095286">
    <property type="component" value="Unplaced"/>
</dbReference>
<accession>A0AC35TXR3</accession>
<organism evidence="1 2">
    <name type="scientific">Rhabditophanes sp. KR3021</name>
    <dbReference type="NCBI Taxonomy" id="114890"/>
    <lineage>
        <taxon>Eukaryota</taxon>
        <taxon>Metazoa</taxon>
        <taxon>Ecdysozoa</taxon>
        <taxon>Nematoda</taxon>
        <taxon>Chromadorea</taxon>
        <taxon>Rhabditida</taxon>
        <taxon>Tylenchina</taxon>
        <taxon>Panagrolaimomorpha</taxon>
        <taxon>Strongyloidoidea</taxon>
        <taxon>Alloionematidae</taxon>
        <taxon>Rhabditophanes</taxon>
    </lineage>
</organism>
<evidence type="ECO:0000313" key="2">
    <source>
        <dbReference type="WBParaSite" id="RSKR_0000549700.1"/>
    </source>
</evidence>
<reference evidence="2" key="1">
    <citation type="submission" date="2016-11" db="UniProtKB">
        <authorList>
            <consortium name="WormBaseParasite"/>
        </authorList>
    </citation>
    <scope>IDENTIFICATION</scope>
    <source>
        <strain evidence="2">KR3021</strain>
    </source>
</reference>
<sequence>MALSKPDSKLALSQAHIMEAVTDNYDLCILAKLGKTNFSLCKMIDNFEINKVSNHLVENAHFRMAYIPNRIFGIFCGTRFNDSAHFVQNLAKIPIECLTEMNELDIEISSAVEEPQQFDLTYIQLILAEIAEAMPSLNTIIFSFGKGESAESERHFKAFLSPFKNNKITRITNKLHIANFSQTSYFTEQVNEYEAFINEIYPRIREIKFFVITSGLQPFSTHKITDSIEKFAKSKIKFEFRLGCESQAHVEEHFATRSFGILVQGYDLTLNNTQENNGLYLLEKSLPFNRKNNILKASLDIFVTKNICEFHPRESIANFNVVNFYFEGSYDVVLDVHNLGLGSENLRLFKNLRYVSITDTKGIDINQISSFFIQLILALPRSVVSLSLNKFRCGIDTFKEAIHRTLPNLKHFKFTNHEKGIGNTLTPSFFESFSGLQVVTLNCLGQDSIELPDSVRILIILCNSRTKTHNEEELLKLKGLSTQHNLPGFKEALKTCMGSAYEECKCHQIKTRFKHNTVKIGLWNEIIAVNFASITDYLLYEKLSEITNYI</sequence>
<evidence type="ECO:0000313" key="1">
    <source>
        <dbReference type="Proteomes" id="UP000095286"/>
    </source>
</evidence>
<protein>
    <submittedName>
        <fullName evidence="2">F-box domain-containing protein</fullName>
    </submittedName>
</protein>
<name>A0AC35TXR3_9BILA</name>